<reference evidence="4 5" key="1">
    <citation type="journal article" date="2024" name="Int. J. Syst. Evol. Microbiol.">
        <title>Virgibacillus tibetensis sp. nov., isolated from salt lake on the Tibetan Plateau of China.</title>
        <authorList>
            <person name="Phurbu D."/>
            <person name="Liu Z.-X."/>
            <person name="Wang R."/>
            <person name="Zheng Y.-Y."/>
            <person name="Liu H.-C."/>
            <person name="Zhou Y.-G."/>
            <person name="Yu Y.-J."/>
            <person name="Li A.-H."/>
        </authorList>
    </citation>
    <scope>NUCLEOTIDE SEQUENCE [LARGE SCALE GENOMIC DNA]</scope>
    <source>
        <strain evidence="4 5">C22-A2</strain>
    </source>
</reference>
<evidence type="ECO:0000313" key="5">
    <source>
        <dbReference type="Proteomes" id="UP001335737"/>
    </source>
</evidence>
<dbReference type="Gene3D" id="3.40.640.10">
    <property type="entry name" value="Type I PLP-dependent aspartate aminotransferase-like (Major domain)"/>
    <property type="match status" value="1"/>
</dbReference>
<proteinExistence type="predicted"/>
<evidence type="ECO:0000256" key="1">
    <source>
        <dbReference type="ARBA" id="ARBA00001933"/>
    </source>
</evidence>
<evidence type="ECO:0000256" key="2">
    <source>
        <dbReference type="ARBA" id="ARBA00022898"/>
    </source>
</evidence>
<evidence type="ECO:0000313" key="4">
    <source>
        <dbReference type="EMBL" id="MEC5421914.1"/>
    </source>
</evidence>
<dbReference type="Pfam" id="PF00266">
    <property type="entry name" value="Aminotran_5"/>
    <property type="match status" value="1"/>
</dbReference>
<dbReference type="InterPro" id="IPR015422">
    <property type="entry name" value="PyrdxlP-dep_Trfase_small"/>
</dbReference>
<sequence>MIYLDNSATTKPHPSILKSFEQVSTRFFANPSSIHQFGGEAEKLLIRAKKQAADLLQVNREEIVFTSGGTEGNNIAIKGIALEHQGRGKHIITSEVEHPSVYDTCRSLESLGFEITYLPVDQNGVISIEDLHAAIRKDTILISIMHVNNELGSIQPIEEIGKVAKQHPKLFFHVDDVQGLGKIPLDLRDSGIDLCTFSGHKIHGLKGTGILFIKKRTSLFPLFHGGNQEQAIRSGTENLAGTVTMVKALRLIKEQEKHNVHKMYEIQKYLRDALLNMAGVIVNTPAHAAPHIMNFSVPNVKPEVIIHILGEQDIYISTKSACSSKQTNESRILAGCGFNSVRSVSALRVSLSYDTTKEDIELFIEALQKAITQFKEVME</sequence>
<gene>
    <name evidence="4" type="ORF">QGM71_00210</name>
</gene>
<protein>
    <submittedName>
        <fullName evidence="4">Cysteine desulfurase family protein</fullName>
    </submittedName>
</protein>
<feature type="domain" description="Aminotransferase class V" evidence="3">
    <location>
        <begin position="2"/>
        <end position="363"/>
    </location>
</feature>
<dbReference type="Gene3D" id="1.10.260.50">
    <property type="match status" value="1"/>
</dbReference>
<dbReference type="PIRSF" id="PIRSF005572">
    <property type="entry name" value="NifS"/>
    <property type="match status" value="1"/>
</dbReference>
<keyword evidence="2" id="KW-0663">Pyridoxal phosphate</keyword>
<dbReference type="SUPFAM" id="SSF53383">
    <property type="entry name" value="PLP-dependent transferases"/>
    <property type="match status" value="1"/>
</dbReference>
<dbReference type="PANTHER" id="PTHR11601:SF50">
    <property type="entry name" value="CYSTEINE DESULFURASE ISCS 2-RELATED"/>
    <property type="match status" value="1"/>
</dbReference>
<dbReference type="InterPro" id="IPR015424">
    <property type="entry name" value="PyrdxlP-dep_Trfase"/>
</dbReference>
<dbReference type="RefSeq" id="WP_327605491.1">
    <property type="nucleotide sequence ID" value="NZ_JARZFX010000001.1"/>
</dbReference>
<dbReference type="InterPro" id="IPR015421">
    <property type="entry name" value="PyrdxlP-dep_Trfase_major"/>
</dbReference>
<comment type="caution">
    <text evidence="4">The sequence shown here is derived from an EMBL/GenBank/DDBJ whole genome shotgun (WGS) entry which is preliminary data.</text>
</comment>
<evidence type="ECO:0000259" key="3">
    <source>
        <dbReference type="Pfam" id="PF00266"/>
    </source>
</evidence>
<comment type="cofactor">
    <cofactor evidence="1">
        <name>pyridoxal 5'-phosphate</name>
        <dbReference type="ChEBI" id="CHEBI:597326"/>
    </cofactor>
</comment>
<dbReference type="InterPro" id="IPR000192">
    <property type="entry name" value="Aminotrans_V_dom"/>
</dbReference>
<accession>A0ABU6KAS0</accession>
<dbReference type="EMBL" id="JARZFX010000001">
    <property type="protein sequence ID" value="MEC5421914.1"/>
    <property type="molecule type" value="Genomic_DNA"/>
</dbReference>
<organism evidence="4 5">
    <name type="scientific">Virgibacillus tibetensis</name>
    <dbReference type="NCBI Taxonomy" id="3042313"/>
    <lineage>
        <taxon>Bacteria</taxon>
        <taxon>Bacillati</taxon>
        <taxon>Bacillota</taxon>
        <taxon>Bacilli</taxon>
        <taxon>Bacillales</taxon>
        <taxon>Bacillaceae</taxon>
        <taxon>Virgibacillus</taxon>
    </lineage>
</organism>
<dbReference type="InterPro" id="IPR016454">
    <property type="entry name" value="Cysteine_dSase"/>
</dbReference>
<dbReference type="PANTHER" id="PTHR11601">
    <property type="entry name" value="CYSTEINE DESULFURYLASE FAMILY MEMBER"/>
    <property type="match status" value="1"/>
</dbReference>
<name>A0ABU6KAS0_9BACI</name>
<keyword evidence="5" id="KW-1185">Reference proteome</keyword>
<dbReference type="Proteomes" id="UP001335737">
    <property type="component" value="Unassembled WGS sequence"/>
</dbReference>
<dbReference type="Gene3D" id="3.90.1150.10">
    <property type="entry name" value="Aspartate Aminotransferase, domain 1"/>
    <property type="match status" value="1"/>
</dbReference>